<sequence length="108" mass="11942">MADGFGVYHEFDYGDRHLERGEYVKIEVGMMKNDQSLIAIGYLKPHNGENLSPCLRCGKNFVASTFIRYHEEQCPIEPGVEINSGPVVAGVSAEPSLAEVRQQTLAQS</sequence>
<comment type="caution">
    <text evidence="1">The sequence shown here is derived from an EMBL/GenBank/DDBJ whole genome shotgun (WGS) entry which is preliminary data.</text>
</comment>
<dbReference type="EMBL" id="LAZR01002579">
    <property type="protein sequence ID" value="KKN28229.1"/>
    <property type="molecule type" value="Genomic_DNA"/>
</dbReference>
<reference evidence="1" key="1">
    <citation type="journal article" date="2015" name="Nature">
        <title>Complex archaea that bridge the gap between prokaryotes and eukaryotes.</title>
        <authorList>
            <person name="Spang A."/>
            <person name="Saw J.H."/>
            <person name="Jorgensen S.L."/>
            <person name="Zaremba-Niedzwiedzka K."/>
            <person name="Martijn J."/>
            <person name="Lind A.E."/>
            <person name="van Eijk R."/>
            <person name="Schleper C."/>
            <person name="Guy L."/>
            <person name="Ettema T.J."/>
        </authorList>
    </citation>
    <scope>NUCLEOTIDE SEQUENCE</scope>
</reference>
<dbReference type="AlphaFoldDB" id="A0A0F9PDJ9"/>
<evidence type="ECO:0000313" key="1">
    <source>
        <dbReference type="EMBL" id="KKN28229.1"/>
    </source>
</evidence>
<accession>A0A0F9PDJ9</accession>
<proteinExistence type="predicted"/>
<organism evidence="1">
    <name type="scientific">marine sediment metagenome</name>
    <dbReference type="NCBI Taxonomy" id="412755"/>
    <lineage>
        <taxon>unclassified sequences</taxon>
        <taxon>metagenomes</taxon>
        <taxon>ecological metagenomes</taxon>
    </lineage>
</organism>
<evidence type="ECO:0008006" key="2">
    <source>
        <dbReference type="Google" id="ProtNLM"/>
    </source>
</evidence>
<gene>
    <name evidence="1" type="ORF">LCGC14_0856390</name>
</gene>
<name>A0A0F9PDJ9_9ZZZZ</name>
<protein>
    <recommendedName>
        <fullName evidence="2">C2H2-type domain-containing protein</fullName>
    </recommendedName>
</protein>